<dbReference type="InterPro" id="IPR037185">
    <property type="entry name" value="EmrE-like"/>
</dbReference>
<keyword evidence="2" id="KW-1133">Transmembrane helix</keyword>
<dbReference type="Gene3D" id="1.10.3730.20">
    <property type="match status" value="1"/>
</dbReference>
<evidence type="ECO:0000313" key="3">
    <source>
        <dbReference type="EMBL" id="SDK14463.1"/>
    </source>
</evidence>
<sequence>MTELLRSLIKNKLGIALMCAASVFTALGQMFWKLSDGGINLYLIGGLSLYFLGALGMIIAFRFGSLSVLHPLLSLGYVLALVLGSFFLGESISLKSFLGTAFIVAGSVLIGGGEDD</sequence>
<dbReference type="RefSeq" id="WP_093213607.1">
    <property type="nucleotide sequence ID" value="NZ_FNFL01000003.1"/>
</dbReference>
<keyword evidence="2" id="KW-0472">Membrane</keyword>
<dbReference type="OrthoDB" id="3732386at2"/>
<reference evidence="3 4" key="1">
    <citation type="submission" date="2016-10" db="EMBL/GenBank/DDBJ databases">
        <authorList>
            <person name="de Groot N.N."/>
        </authorList>
    </citation>
    <scope>NUCLEOTIDE SEQUENCE [LARGE SCALE GENOMIC DNA]</scope>
    <source>
        <strain evidence="3 4">CGMCC 1.6502</strain>
    </source>
</reference>
<name>A0A1G8ZHI6_9BACI</name>
<feature type="transmembrane region" description="Helical" evidence="2">
    <location>
        <begin position="68"/>
        <end position="88"/>
    </location>
</feature>
<evidence type="ECO:0000256" key="1">
    <source>
        <dbReference type="ARBA" id="ARBA00004127"/>
    </source>
</evidence>
<keyword evidence="2" id="KW-0812">Transmembrane</keyword>
<dbReference type="Proteomes" id="UP000198694">
    <property type="component" value="Unassembled WGS sequence"/>
</dbReference>
<dbReference type="EMBL" id="FNFL01000003">
    <property type="protein sequence ID" value="SDK14463.1"/>
    <property type="molecule type" value="Genomic_DNA"/>
</dbReference>
<protein>
    <submittedName>
        <fullName evidence="3">Uncharacterized membrane protein</fullName>
    </submittedName>
</protein>
<comment type="subcellular location">
    <subcellularLocation>
        <location evidence="1">Endomembrane system</location>
        <topology evidence="1">Multi-pass membrane protein</topology>
    </subcellularLocation>
</comment>
<keyword evidence="4" id="KW-1185">Reference proteome</keyword>
<dbReference type="SUPFAM" id="SSF103481">
    <property type="entry name" value="Multidrug resistance efflux transporter EmrE"/>
    <property type="match status" value="1"/>
</dbReference>
<dbReference type="AlphaFoldDB" id="A0A1G8ZHI6"/>
<feature type="transmembrane region" description="Helical" evidence="2">
    <location>
        <begin position="38"/>
        <end position="61"/>
    </location>
</feature>
<gene>
    <name evidence="3" type="ORF">SAMN05216243_2016</name>
</gene>
<feature type="transmembrane region" description="Helical" evidence="2">
    <location>
        <begin position="12"/>
        <end position="32"/>
    </location>
</feature>
<evidence type="ECO:0000313" key="4">
    <source>
        <dbReference type="Proteomes" id="UP000198694"/>
    </source>
</evidence>
<accession>A0A1G8ZHI6</accession>
<proteinExistence type="predicted"/>
<evidence type="ECO:0000256" key="2">
    <source>
        <dbReference type="SAM" id="Phobius"/>
    </source>
</evidence>
<dbReference type="STRING" id="407036.SAMN05216243_2016"/>
<organism evidence="3 4">
    <name type="scientific">Sediminibacillus albus</name>
    <dbReference type="NCBI Taxonomy" id="407036"/>
    <lineage>
        <taxon>Bacteria</taxon>
        <taxon>Bacillati</taxon>
        <taxon>Bacillota</taxon>
        <taxon>Bacilli</taxon>
        <taxon>Bacillales</taxon>
        <taxon>Bacillaceae</taxon>
        <taxon>Sediminibacillus</taxon>
    </lineage>
</organism>